<evidence type="ECO:0000313" key="2">
    <source>
        <dbReference type="Proteomes" id="UP000000845"/>
    </source>
</evidence>
<protein>
    <submittedName>
        <fullName evidence="1">Uncharacterized protein</fullName>
    </submittedName>
</protein>
<sequence length="83" mass="10125">MRYFNLKILAQNPESYEEKIEELKRYPRNKLFLAIENCKRQKYSESMIMQELIESGYGEVEVDIALEEYYRFIEKSVNYKLNI</sequence>
<reference evidence="1 2" key="2">
    <citation type="journal article" date="2010" name="Stand. Genomic Sci.">
        <title>Complete genome sequence of Sebaldella termitidis type strain (NCTC 11300).</title>
        <authorList>
            <person name="Harmon-Smith M."/>
            <person name="Celia L."/>
            <person name="Chertkov O."/>
            <person name="Lapidus A."/>
            <person name="Copeland A."/>
            <person name="Glavina Del Rio T."/>
            <person name="Nolan M."/>
            <person name="Lucas S."/>
            <person name="Tice H."/>
            <person name="Cheng J.F."/>
            <person name="Han C."/>
            <person name="Detter J.C."/>
            <person name="Bruce D."/>
            <person name="Goodwin L."/>
            <person name="Pitluck S."/>
            <person name="Pati A."/>
            <person name="Liolios K."/>
            <person name="Ivanova N."/>
            <person name="Mavromatis K."/>
            <person name="Mikhailova N."/>
            <person name="Chen A."/>
            <person name="Palaniappan K."/>
            <person name="Land M."/>
            <person name="Hauser L."/>
            <person name="Chang Y.J."/>
            <person name="Jeffries C.D."/>
            <person name="Brettin T."/>
            <person name="Goker M."/>
            <person name="Beck B."/>
            <person name="Bristow J."/>
            <person name="Eisen J.A."/>
            <person name="Markowitz V."/>
            <person name="Hugenholtz P."/>
            <person name="Kyrpides N.C."/>
            <person name="Klenk H.P."/>
            <person name="Chen F."/>
        </authorList>
    </citation>
    <scope>NUCLEOTIDE SEQUENCE [LARGE SCALE GENOMIC DNA]</scope>
    <source>
        <strain evidence="2">ATCC 33386 / NCTC 11300</strain>
    </source>
</reference>
<name>D1AR80_SEBTE</name>
<dbReference type="Proteomes" id="UP000000845">
    <property type="component" value="Chromosome"/>
</dbReference>
<accession>D1AR80</accession>
<dbReference type="KEGG" id="str:Sterm_0900"/>
<reference evidence="2" key="1">
    <citation type="submission" date="2009-09" db="EMBL/GenBank/DDBJ databases">
        <title>The complete chromosome of Sebaldella termitidis ATCC 33386.</title>
        <authorList>
            <consortium name="US DOE Joint Genome Institute (JGI-PGF)"/>
            <person name="Lucas S."/>
            <person name="Copeland A."/>
            <person name="Lapidus A."/>
            <person name="Glavina del Rio T."/>
            <person name="Dalin E."/>
            <person name="Tice H."/>
            <person name="Bruce D."/>
            <person name="Goodwin L."/>
            <person name="Pitluck S."/>
            <person name="Kyrpides N."/>
            <person name="Mavromatis K."/>
            <person name="Ivanova N."/>
            <person name="Mikhailova N."/>
            <person name="Sims D."/>
            <person name="Meincke L."/>
            <person name="Brettin T."/>
            <person name="Detter J.C."/>
            <person name="Han C."/>
            <person name="Larimer F."/>
            <person name="Land M."/>
            <person name="Hauser L."/>
            <person name="Markowitz V."/>
            <person name="Cheng J.F."/>
            <person name="Hugenholtz P."/>
            <person name="Woyke T."/>
            <person name="Wu D."/>
            <person name="Eisen J.A."/>
        </authorList>
    </citation>
    <scope>NUCLEOTIDE SEQUENCE [LARGE SCALE GENOMIC DNA]</scope>
    <source>
        <strain evidence="2">ATCC 33386 / NCTC 11300</strain>
    </source>
</reference>
<organism evidence="1 2">
    <name type="scientific">Sebaldella termitidis (strain ATCC 33386 / NCTC 11300)</name>
    <dbReference type="NCBI Taxonomy" id="526218"/>
    <lineage>
        <taxon>Bacteria</taxon>
        <taxon>Fusobacteriati</taxon>
        <taxon>Fusobacteriota</taxon>
        <taxon>Fusobacteriia</taxon>
        <taxon>Fusobacteriales</taxon>
        <taxon>Leptotrichiaceae</taxon>
        <taxon>Sebaldella</taxon>
    </lineage>
</organism>
<dbReference type="EMBL" id="CP001739">
    <property type="protein sequence ID" value="ACZ07768.1"/>
    <property type="molecule type" value="Genomic_DNA"/>
</dbReference>
<dbReference type="RefSeq" id="WP_012860364.1">
    <property type="nucleotide sequence ID" value="NC_013517.1"/>
</dbReference>
<keyword evidence="2" id="KW-1185">Reference proteome</keyword>
<evidence type="ECO:0000313" key="1">
    <source>
        <dbReference type="EMBL" id="ACZ07768.1"/>
    </source>
</evidence>
<dbReference type="HOGENOM" id="CLU_2540675_0_0_0"/>
<gene>
    <name evidence="1" type="ordered locus">Sterm_0900</name>
</gene>
<dbReference type="AlphaFoldDB" id="D1AR80"/>
<proteinExistence type="predicted"/>